<proteinExistence type="inferred from homology"/>
<dbReference type="GO" id="GO:0016987">
    <property type="term" value="F:sigma factor activity"/>
    <property type="evidence" value="ECO:0007669"/>
    <property type="project" value="UniProtKB-KW"/>
</dbReference>
<sequence>MNIQTEEQESNKRELLKYLMDEYGDSVKRLAYSYVKNWDTSEDIAQDVFLICYSKLDDFRGDSSYKTWIYRITINKCKDVLKNKWFAKTEFFGFISYFKSTFSVEEEVLKKSAEIELAESVYSLPLKYREVIILYYYEQLKIREIHDLTGLNSETIKSRLKRAKSLLQLKYREVE</sequence>
<organism evidence="7 8">
    <name type="scientific">Bacillus timonensis</name>
    <dbReference type="NCBI Taxonomy" id="1033734"/>
    <lineage>
        <taxon>Bacteria</taxon>
        <taxon>Bacillati</taxon>
        <taxon>Bacillota</taxon>
        <taxon>Bacilli</taxon>
        <taxon>Bacillales</taxon>
        <taxon>Bacillaceae</taxon>
        <taxon>Bacillus</taxon>
    </lineage>
</organism>
<keyword evidence="8" id="KW-1185">Reference proteome</keyword>
<keyword evidence="3" id="KW-0731">Sigma factor</keyword>
<evidence type="ECO:0000256" key="3">
    <source>
        <dbReference type="ARBA" id="ARBA00023082"/>
    </source>
</evidence>
<reference evidence="7 8" key="1">
    <citation type="journal article" date="2019" name="Indoor Air">
        <title>Impacts of indoor surface finishes on bacterial viability.</title>
        <authorList>
            <person name="Hu J."/>
            <person name="Maamar S.B."/>
            <person name="Glawe A.J."/>
            <person name="Gottel N."/>
            <person name="Gilbert J.A."/>
            <person name="Hartmann E.M."/>
        </authorList>
    </citation>
    <scope>NUCLEOTIDE SEQUENCE [LARGE SCALE GENOMIC DNA]</scope>
    <source>
        <strain evidence="7 8">AF060A6</strain>
    </source>
</reference>
<dbReference type="PANTHER" id="PTHR43133">
    <property type="entry name" value="RNA POLYMERASE ECF-TYPE SIGMA FACTO"/>
    <property type="match status" value="1"/>
</dbReference>
<dbReference type="SUPFAM" id="SSF88946">
    <property type="entry name" value="Sigma2 domain of RNA polymerase sigma factors"/>
    <property type="match status" value="1"/>
</dbReference>
<evidence type="ECO:0000256" key="1">
    <source>
        <dbReference type="ARBA" id="ARBA00010641"/>
    </source>
</evidence>
<dbReference type="PANTHER" id="PTHR43133:SF60">
    <property type="entry name" value="RNA POLYMERASE SIGMA FACTOR SIGV"/>
    <property type="match status" value="1"/>
</dbReference>
<dbReference type="GO" id="GO:0006352">
    <property type="term" value="P:DNA-templated transcription initiation"/>
    <property type="evidence" value="ECO:0007669"/>
    <property type="project" value="InterPro"/>
</dbReference>
<dbReference type="InterPro" id="IPR014284">
    <property type="entry name" value="RNA_pol_sigma-70_dom"/>
</dbReference>
<dbReference type="Pfam" id="PF08281">
    <property type="entry name" value="Sigma70_r4_2"/>
    <property type="match status" value="1"/>
</dbReference>
<dbReference type="InterPro" id="IPR039425">
    <property type="entry name" value="RNA_pol_sigma-70-like"/>
</dbReference>
<feature type="domain" description="RNA polymerase sigma factor 70 region 4 type 2" evidence="6">
    <location>
        <begin position="123"/>
        <end position="166"/>
    </location>
</feature>
<accession>A0A4S3PJB4</accession>
<dbReference type="Gene3D" id="1.10.1740.10">
    <property type="match status" value="1"/>
</dbReference>
<name>A0A4S3PJB4_9BACI</name>
<dbReference type="InterPro" id="IPR036388">
    <property type="entry name" value="WH-like_DNA-bd_sf"/>
</dbReference>
<dbReference type="SUPFAM" id="SSF88659">
    <property type="entry name" value="Sigma3 and sigma4 domains of RNA polymerase sigma factors"/>
    <property type="match status" value="1"/>
</dbReference>
<dbReference type="NCBIfam" id="TIGR02937">
    <property type="entry name" value="sigma70-ECF"/>
    <property type="match status" value="1"/>
</dbReference>
<dbReference type="EMBL" id="SLUB01000075">
    <property type="protein sequence ID" value="THE09510.1"/>
    <property type="molecule type" value="Genomic_DNA"/>
</dbReference>
<keyword evidence="4" id="KW-0804">Transcription</keyword>
<evidence type="ECO:0000313" key="8">
    <source>
        <dbReference type="Proteomes" id="UP000306477"/>
    </source>
</evidence>
<dbReference type="InterPro" id="IPR013249">
    <property type="entry name" value="RNA_pol_sigma70_r4_t2"/>
</dbReference>
<evidence type="ECO:0000259" key="6">
    <source>
        <dbReference type="Pfam" id="PF08281"/>
    </source>
</evidence>
<keyword evidence="2" id="KW-0805">Transcription regulation</keyword>
<dbReference type="CDD" id="cd06171">
    <property type="entry name" value="Sigma70_r4"/>
    <property type="match status" value="1"/>
</dbReference>
<evidence type="ECO:0000256" key="4">
    <source>
        <dbReference type="ARBA" id="ARBA00023163"/>
    </source>
</evidence>
<dbReference type="InterPro" id="IPR007627">
    <property type="entry name" value="RNA_pol_sigma70_r2"/>
</dbReference>
<dbReference type="RefSeq" id="WP_136381701.1">
    <property type="nucleotide sequence ID" value="NZ_SLUB01000075.1"/>
</dbReference>
<evidence type="ECO:0000256" key="2">
    <source>
        <dbReference type="ARBA" id="ARBA00023015"/>
    </source>
</evidence>
<dbReference type="GO" id="GO:0003677">
    <property type="term" value="F:DNA binding"/>
    <property type="evidence" value="ECO:0007669"/>
    <property type="project" value="InterPro"/>
</dbReference>
<dbReference type="Gene3D" id="1.10.10.10">
    <property type="entry name" value="Winged helix-like DNA-binding domain superfamily/Winged helix DNA-binding domain"/>
    <property type="match status" value="1"/>
</dbReference>
<comment type="similarity">
    <text evidence="1">Belongs to the sigma-70 factor family. ECF subfamily.</text>
</comment>
<evidence type="ECO:0000313" key="7">
    <source>
        <dbReference type="EMBL" id="THE09510.1"/>
    </source>
</evidence>
<dbReference type="InterPro" id="IPR013325">
    <property type="entry name" value="RNA_pol_sigma_r2"/>
</dbReference>
<dbReference type="OrthoDB" id="9794508at2"/>
<comment type="caution">
    <text evidence="7">The sequence shown here is derived from an EMBL/GenBank/DDBJ whole genome shotgun (WGS) entry which is preliminary data.</text>
</comment>
<evidence type="ECO:0000259" key="5">
    <source>
        <dbReference type="Pfam" id="PF04542"/>
    </source>
</evidence>
<dbReference type="Pfam" id="PF04542">
    <property type="entry name" value="Sigma70_r2"/>
    <property type="match status" value="1"/>
</dbReference>
<dbReference type="InterPro" id="IPR013324">
    <property type="entry name" value="RNA_pol_sigma_r3/r4-like"/>
</dbReference>
<protein>
    <submittedName>
        <fullName evidence="7">Sigma-70 family RNA polymerase sigma factor</fullName>
    </submittedName>
</protein>
<feature type="domain" description="RNA polymerase sigma-70 region 2" evidence="5">
    <location>
        <begin position="19"/>
        <end position="85"/>
    </location>
</feature>
<dbReference type="AlphaFoldDB" id="A0A4S3PJB4"/>
<dbReference type="Proteomes" id="UP000306477">
    <property type="component" value="Unassembled WGS sequence"/>
</dbReference>
<gene>
    <name evidence="7" type="ORF">E1I69_22105</name>
</gene>